<reference evidence="4 5" key="1">
    <citation type="submission" date="2019-06" db="EMBL/GenBank/DDBJ databases">
        <title>Whole genome sequence for Rhodospirillaceae sp. R148.</title>
        <authorList>
            <person name="Wang G."/>
        </authorList>
    </citation>
    <scope>NUCLEOTIDE SEQUENCE [LARGE SCALE GENOMIC DNA]</scope>
    <source>
        <strain evidence="4 5">R148</strain>
    </source>
</reference>
<dbReference type="InterPro" id="IPR006059">
    <property type="entry name" value="SBP"/>
</dbReference>
<dbReference type="OrthoDB" id="9804061at2"/>
<sequence>MTFKSLMLGACSVLAIAGVAGSASAETLTIATVNNGDMIRMQKLTDDFTAKNPGIEVEWVTLEENVLRQKVTTDIATKGGQYDVMTIGTYEVPIWGSKGWLVSLNDLPASYDVDDILPPIRGGLTVDGELYAAPFYGESSMVMYRTDLMEKAGLEMPDAPTWTFVRDAAKAMTDKDAGVYGICLRGKAGWGENMAFLTATANSFGAKWFDMDWKPQFDSAEWKEALTFYIEMMKESGPPGASSNGFNENLSLTQTGKCGMWIDATVAASFVTNPKDSTVADKMGFALAPDTGLGKRGNWLWAWSLAIPAGTQKEAAAKKFVEWATSKEYLALVAEKEGWANVPPGTRTSLYENPEYAKIPFAKMTLDSINSADPTNPTVDEVPYVGVQFVAIPEFQGIATAVGQQFSAALAGTTSIEDALANAQKLATREMTRAGYIK</sequence>
<evidence type="ECO:0000256" key="3">
    <source>
        <dbReference type="SAM" id="SignalP"/>
    </source>
</evidence>
<comment type="subcellular location">
    <subcellularLocation>
        <location evidence="1">Periplasm</location>
    </subcellularLocation>
</comment>
<proteinExistence type="inferred from homology"/>
<dbReference type="SUPFAM" id="SSF53850">
    <property type="entry name" value="Periplasmic binding protein-like II"/>
    <property type="match status" value="1"/>
</dbReference>
<comment type="similarity">
    <text evidence="2">Belongs to the bacterial solute-binding protein 1 family.</text>
</comment>
<dbReference type="InterPro" id="IPR050490">
    <property type="entry name" value="Bact_solute-bd_prot1"/>
</dbReference>
<feature type="signal peptide" evidence="3">
    <location>
        <begin position="1"/>
        <end position="25"/>
    </location>
</feature>
<comment type="caution">
    <text evidence="4">The sequence shown here is derived from an EMBL/GenBank/DDBJ whole genome shotgun (WGS) entry which is preliminary data.</text>
</comment>
<feature type="chain" id="PRO_5021719547" evidence="3">
    <location>
        <begin position="26"/>
        <end position="438"/>
    </location>
</feature>
<evidence type="ECO:0000313" key="5">
    <source>
        <dbReference type="Proteomes" id="UP000315252"/>
    </source>
</evidence>
<dbReference type="CDD" id="cd13585">
    <property type="entry name" value="PBP2_TMBP_like"/>
    <property type="match status" value="1"/>
</dbReference>
<dbReference type="GO" id="GO:0042597">
    <property type="term" value="C:periplasmic space"/>
    <property type="evidence" value="ECO:0007669"/>
    <property type="project" value="UniProtKB-SubCell"/>
</dbReference>
<evidence type="ECO:0000256" key="1">
    <source>
        <dbReference type="ARBA" id="ARBA00004418"/>
    </source>
</evidence>
<dbReference type="EMBL" id="VHSH01000002">
    <property type="protein sequence ID" value="TQV82158.1"/>
    <property type="molecule type" value="Genomic_DNA"/>
</dbReference>
<protein>
    <submittedName>
        <fullName evidence="4">Sugar ABC transporter substrate-binding protein</fullName>
    </submittedName>
</protein>
<keyword evidence="5" id="KW-1185">Reference proteome</keyword>
<dbReference type="RefSeq" id="WP_142895788.1">
    <property type="nucleotide sequence ID" value="NZ_ML660053.1"/>
</dbReference>
<dbReference type="Gene3D" id="3.40.190.10">
    <property type="entry name" value="Periplasmic binding protein-like II"/>
    <property type="match status" value="2"/>
</dbReference>
<dbReference type="PANTHER" id="PTHR43649">
    <property type="entry name" value="ARABINOSE-BINDING PROTEIN-RELATED"/>
    <property type="match status" value="1"/>
</dbReference>
<evidence type="ECO:0000313" key="4">
    <source>
        <dbReference type="EMBL" id="TQV82158.1"/>
    </source>
</evidence>
<keyword evidence="3" id="KW-0732">Signal</keyword>
<gene>
    <name evidence="4" type="ORF">FKG95_08015</name>
</gene>
<dbReference type="Pfam" id="PF01547">
    <property type="entry name" value="SBP_bac_1"/>
    <property type="match status" value="1"/>
</dbReference>
<accession>A0A545TY60</accession>
<dbReference type="AlphaFoldDB" id="A0A545TY60"/>
<dbReference type="Proteomes" id="UP000315252">
    <property type="component" value="Unassembled WGS sequence"/>
</dbReference>
<organism evidence="4 5">
    <name type="scientific">Denitrobaculum tricleocarpae</name>
    <dbReference type="NCBI Taxonomy" id="2591009"/>
    <lineage>
        <taxon>Bacteria</taxon>
        <taxon>Pseudomonadati</taxon>
        <taxon>Pseudomonadota</taxon>
        <taxon>Alphaproteobacteria</taxon>
        <taxon>Rhodospirillales</taxon>
        <taxon>Rhodospirillaceae</taxon>
        <taxon>Denitrobaculum</taxon>
    </lineage>
</organism>
<evidence type="ECO:0000256" key="2">
    <source>
        <dbReference type="ARBA" id="ARBA00008520"/>
    </source>
</evidence>
<name>A0A545TY60_9PROT</name>
<dbReference type="PANTHER" id="PTHR43649:SF12">
    <property type="entry name" value="DIACETYLCHITOBIOSE BINDING PROTEIN DASA"/>
    <property type="match status" value="1"/>
</dbReference>